<sequence length="77" mass="8514">MSELGPRTPYPTGDAYEAEHTLMMKLGEAVNAAHHLAAVAPEEARAVGLDDIVDQWEQQLAVFCWRTVGPRGEKSHR</sequence>
<evidence type="ECO:0000313" key="1">
    <source>
        <dbReference type="EMBL" id="SEB29533.1"/>
    </source>
</evidence>
<dbReference type="AlphaFoldDB" id="A0A1H4I6E5"/>
<dbReference type="Proteomes" id="UP000182241">
    <property type="component" value="Unassembled WGS sequence"/>
</dbReference>
<keyword evidence="2" id="KW-1185">Reference proteome</keyword>
<dbReference type="EMBL" id="FNSA01000001">
    <property type="protein sequence ID" value="SEB29533.1"/>
    <property type="molecule type" value="Genomic_DNA"/>
</dbReference>
<proteinExistence type="predicted"/>
<dbReference type="RefSeq" id="WP_068742484.1">
    <property type="nucleotide sequence ID" value="NZ_CBDRGN010000002.1"/>
</dbReference>
<dbReference type="STRING" id="57704.SAMN04489793_0029"/>
<protein>
    <submittedName>
        <fullName evidence="1">Uncharacterized protein</fullName>
    </submittedName>
</protein>
<organism evidence="1 2">
    <name type="scientific">Tsukamurella tyrosinosolvens</name>
    <dbReference type="NCBI Taxonomy" id="57704"/>
    <lineage>
        <taxon>Bacteria</taxon>
        <taxon>Bacillati</taxon>
        <taxon>Actinomycetota</taxon>
        <taxon>Actinomycetes</taxon>
        <taxon>Mycobacteriales</taxon>
        <taxon>Tsukamurellaceae</taxon>
        <taxon>Tsukamurella</taxon>
    </lineage>
</organism>
<accession>A0A1H4I6E5</accession>
<dbReference type="OrthoDB" id="9952871at2"/>
<evidence type="ECO:0000313" key="2">
    <source>
        <dbReference type="Proteomes" id="UP000182241"/>
    </source>
</evidence>
<reference evidence="2" key="1">
    <citation type="submission" date="2016-10" db="EMBL/GenBank/DDBJ databases">
        <authorList>
            <person name="Varghese N."/>
            <person name="Submissions S."/>
        </authorList>
    </citation>
    <scope>NUCLEOTIDE SEQUENCE [LARGE SCALE GENOMIC DNA]</scope>
    <source>
        <strain evidence="2">DSM 44234</strain>
    </source>
</reference>
<gene>
    <name evidence="1" type="ORF">SAMN04489793_0029</name>
</gene>
<name>A0A1H4I6E5_TSUTY</name>